<evidence type="ECO:0000313" key="3">
    <source>
        <dbReference type="Proteomes" id="UP001500642"/>
    </source>
</evidence>
<gene>
    <name evidence="2" type="ORF">GCM10023167_06040</name>
</gene>
<dbReference type="EMBL" id="BAABGL010000002">
    <property type="protein sequence ID" value="GAA4384834.1"/>
    <property type="molecule type" value="Genomic_DNA"/>
</dbReference>
<keyword evidence="1" id="KW-0472">Membrane</keyword>
<dbReference type="RefSeq" id="WP_345029691.1">
    <property type="nucleotide sequence ID" value="NZ_BAABGL010000002.1"/>
</dbReference>
<keyword evidence="3" id="KW-1185">Reference proteome</keyword>
<organism evidence="2 3">
    <name type="scientific">Brevibacterium pityocampae</name>
    <dbReference type="NCBI Taxonomy" id="506594"/>
    <lineage>
        <taxon>Bacteria</taxon>
        <taxon>Bacillati</taxon>
        <taxon>Actinomycetota</taxon>
        <taxon>Actinomycetes</taxon>
        <taxon>Micrococcales</taxon>
        <taxon>Brevibacteriaceae</taxon>
        <taxon>Brevibacterium</taxon>
    </lineage>
</organism>
<feature type="transmembrane region" description="Helical" evidence="1">
    <location>
        <begin position="47"/>
        <end position="67"/>
    </location>
</feature>
<evidence type="ECO:0000256" key="1">
    <source>
        <dbReference type="SAM" id="Phobius"/>
    </source>
</evidence>
<reference evidence="3" key="1">
    <citation type="journal article" date="2019" name="Int. J. Syst. Evol. Microbiol.">
        <title>The Global Catalogue of Microorganisms (GCM) 10K type strain sequencing project: providing services to taxonomists for standard genome sequencing and annotation.</title>
        <authorList>
            <consortium name="The Broad Institute Genomics Platform"/>
            <consortium name="The Broad Institute Genome Sequencing Center for Infectious Disease"/>
            <person name="Wu L."/>
            <person name="Ma J."/>
        </authorList>
    </citation>
    <scope>NUCLEOTIDE SEQUENCE [LARGE SCALE GENOMIC DNA]</scope>
    <source>
        <strain evidence="3">JCM 17808</strain>
    </source>
</reference>
<name>A0ABP8J502_9MICO</name>
<protein>
    <submittedName>
        <fullName evidence="2">Uncharacterized protein</fullName>
    </submittedName>
</protein>
<feature type="transmembrane region" description="Helical" evidence="1">
    <location>
        <begin position="12"/>
        <end position="41"/>
    </location>
</feature>
<accession>A0ABP8J502</accession>
<sequence>MAVEPTAETGRADAIIVVTAVALSLVGLVALALVVIVGVSGGTPSGALTWIGMITIPVAFLLLLVEFSRAIARRRRA</sequence>
<evidence type="ECO:0000313" key="2">
    <source>
        <dbReference type="EMBL" id="GAA4384834.1"/>
    </source>
</evidence>
<dbReference type="Proteomes" id="UP001500642">
    <property type="component" value="Unassembled WGS sequence"/>
</dbReference>
<comment type="caution">
    <text evidence="2">The sequence shown here is derived from an EMBL/GenBank/DDBJ whole genome shotgun (WGS) entry which is preliminary data.</text>
</comment>
<keyword evidence="1" id="KW-0812">Transmembrane</keyword>
<keyword evidence="1" id="KW-1133">Transmembrane helix</keyword>
<proteinExistence type="predicted"/>